<dbReference type="NCBIfam" id="TIGR04187">
    <property type="entry name" value="GRASP_SAV_5884"/>
    <property type="match status" value="1"/>
</dbReference>
<evidence type="ECO:0000259" key="1">
    <source>
        <dbReference type="Pfam" id="PF21068"/>
    </source>
</evidence>
<dbReference type="SUPFAM" id="SSF56059">
    <property type="entry name" value="Glutathione synthetase ATP-binding domain-like"/>
    <property type="match status" value="1"/>
</dbReference>
<protein>
    <submittedName>
        <fullName evidence="2">ATP-grasp ribosomal peptide maturase</fullName>
    </submittedName>
</protein>
<organism evidence="2 3">
    <name type="scientific">Streptomyces katsurahamanus</name>
    <dbReference type="NCBI Taxonomy" id="2577098"/>
    <lineage>
        <taxon>Bacteria</taxon>
        <taxon>Bacillati</taxon>
        <taxon>Actinomycetota</taxon>
        <taxon>Actinomycetes</taxon>
        <taxon>Kitasatosporales</taxon>
        <taxon>Streptomycetaceae</taxon>
        <taxon>Streptomyces</taxon>
    </lineage>
</organism>
<dbReference type="PANTHER" id="PTHR21621:SF0">
    <property type="entry name" value="BETA-CITRYLGLUTAMATE SYNTHASE B-RELATED"/>
    <property type="match status" value="1"/>
</dbReference>
<reference evidence="2 3" key="1">
    <citation type="submission" date="2019-06" db="EMBL/GenBank/DDBJ databases">
        <title>Comparative genomics and metabolomics analyses of clavulanic acid producing Streptomyces species provides insight into specialized metabolism and evolution of beta-lactam biosynthetic gene clusters.</title>
        <authorList>
            <person name="Moore M.A."/>
            <person name="Cruz-Morales P."/>
            <person name="Barona Gomez F."/>
            <person name="Kapil T."/>
        </authorList>
    </citation>
    <scope>NUCLEOTIDE SEQUENCE [LARGE SCALE GENOMIC DNA]</scope>
    <source>
        <strain evidence="2 3">T-272</strain>
    </source>
</reference>
<accession>A0ABW9NZ96</accession>
<dbReference type="Pfam" id="PF21068">
    <property type="entry name" value="ATPgraspMvdD"/>
    <property type="match status" value="1"/>
</dbReference>
<dbReference type="InterPro" id="IPR026449">
    <property type="entry name" value="GRASP_SAV_5884"/>
</dbReference>
<dbReference type="PANTHER" id="PTHR21621">
    <property type="entry name" value="RIBOSOMAL PROTEIN S6 MODIFICATION PROTEIN"/>
    <property type="match status" value="1"/>
</dbReference>
<comment type="caution">
    <text evidence="2">The sequence shown here is derived from an EMBL/GenBank/DDBJ whole genome shotgun (WGS) entry which is preliminary data.</text>
</comment>
<keyword evidence="3" id="KW-1185">Reference proteome</keyword>
<feature type="domain" description="MvdD-like pre-ATP grasp" evidence="1">
    <location>
        <begin position="6"/>
        <end position="120"/>
    </location>
</feature>
<name>A0ABW9NZ96_9ACTN</name>
<dbReference type="InterPro" id="IPR048936">
    <property type="entry name" value="MvdD-like_ATPgrasp"/>
</dbReference>
<evidence type="ECO:0000313" key="3">
    <source>
        <dbReference type="Proteomes" id="UP000460558"/>
    </source>
</evidence>
<dbReference type="RefSeq" id="WP_153485741.1">
    <property type="nucleotide sequence ID" value="NZ_VDEQ01000262.1"/>
</dbReference>
<dbReference type="Gene3D" id="3.30.470.20">
    <property type="entry name" value="ATP-grasp fold, B domain"/>
    <property type="match status" value="1"/>
</dbReference>
<dbReference type="Proteomes" id="UP000460558">
    <property type="component" value="Unassembled WGS sequence"/>
</dbReference>
<sequence length="322" mass="34995">MVHSPVLVVTSLGDVTADLVLHELCGRGVPAVRLDPAADFPDTAHVSSRIGGVGLTGDLTTATRHLDLSSVRSVYWRRPTPYGDPRSAESSGQRFTVEQSRAGYTGVLLALPGVLHVNHPVRNRAADYKPVQLATAARLGLAVPETLITNSPVEARKFAAEHESVIYKPVHGVHLAGEDGRNRTVWTGRVHSSEIDDSIALCPHLFQSCVRKVADIRLAAVGDQVFATRIDTDGDHLDWRQDQRLITCSPVPFVPPDICEAVRSYLDAFGLVFGAFDFALDSDGRWWFLECNPNGQWAFVDQPTTKAITTALADTLQKGTTA</sequence>
<evidence type="ECO:0000313" key="2">
    <source>
        <dbReference type="EMBL" id="MQS38471.1"/>
    </source>
</evidence>
<gene>
    <name evidence="2" type="primary">tgmB</name>
    <name evidence="2" type="ORF">FFZ77_23580</name>
</gene>
<proteinExistence type="predicted"/>
<dbReference type="EMBL" id="VDEQ01000262">
    <property type="protein sequence ID" value="MQS38471.1"/>
    <property type="molecule type" value="Genomic_DNA"/>
</dbReference>